<sequence>MDLNATKLFIAVVQAGSFSAASERTAIPISTLVRKVNELEQALGVQLLERSKKGVRPTYKGQQFFEQSRPGLELLEEATKTVRSAHKLAGKLRISVPPDFTIWWELLHAFQQRYPDIKVFCHSGERVVDLFEDGIDVALRLGELHTEDVIAKPVMNVEAWFVATPELAERFGHPQTLAALATYPIASWEGLNSGSFEWVSGDEKVKFEPFFSSNNTQGLRHYALSSAGVSLLFDFLVKPDVESGKLVRLLPDYPTHSMPLHLVYVRHKHPSAITLAYLEFCAEWVSQYKIG</sequence>
<dbReference type="Gene3D" id="1.10.10.10">
    <property type="entry name" value="Winged helix-like DNA-binding domain superfamily/Winged helix DNA-binding domain"/>
    <property type="match status" value="1"/>
</dbReference>
<gene>
    <name evidence="6" type="primary">dmlR_18</name>
    <name evidence="6" type="ORF">NCTC9381_05443</name>
</gene>
<dbReference type="CDD" id="cd08422">
    <property type="entry name" value="PBP2_CrgA_like"/>
    <property type="match status" value="1"/>
</dbReference>
<dbReference type="GO" id="GO:0003700">
    <property type="term" value="F:DNA-binding transcription factor activity"/>
    <property type="evidence" value="ECO:0007669"/>
    <property type="project" value="InterPro"/>
</dbReference>
<organism evidence="6 7">
    <name type="scientific">Enterobacter agglomerans</name>
    <name type="common">Erwinia herbicola</name>
    <name type="synonym">Pantoea agglomerans</name>
    <dbReference type="NCBI Taxonomy" id="549"/>
    <lineage>
        <taxon>Bacteria</taxon>
        <taxon>Pseudomonadati</taxon>
        <taxon>Pseudomonadota</taxon>
        <taxon>Gammaproteobacteria</taxon>
        <taxon>Enterobacterales</taxon>
        <taxon>Erwiniaceae</taxon>
        <taxon>Pantoea</taxon>
        <taxon>Pantoea agglomerans group</taxon>
    </lineage>
</organism>
<dbReference type="InterPro" id="IPR005119">
    <property type="entry name" value="LysR_subst-bd"/>
</dbReference>
<evidence type="ECO:0000256" key="1">
    <source>
        <dbReference type="ARBA" id="ARBA00009437"/>
    </source>
</evidence>
<proteinExistence type="inferred from homology"/>
<dbReference type="Gene3D" id="3.40.190.290">
    <property type="match status" value="1"/>
</dbReference>
<dbReference type="SUPFAM" id="SSF53850">
    <property type="entry name" value="Periplasmic binding protein-like II"/>
    <property type="match status" value="1"/>
</dbReference>
<dbReference type="InterPro" id="IPR036390">
    <property type="entry name" value="WH_DNA-bd_sf"/>
</dbReference>
<feature type="domain" description="HTH lysR-type" evidence="5">
    <location>
        <begin position="1"/>
        <end position="58"/>
    </location>
</feature>
<dbReference type="RefSeq" id="WP_062759235.1">
    <property type="nucleotide sequence ID" value="NZ_CP077368.1"/>
</dbReference>
<dbReference type="InterPro" id="IPR000847">
    <property type="entry name" value="LysR_HTH_N"/>
</dbReference>
<accession>A0A379LSG8</accession>
<evidence type="ECO:0000313" key="7">
    <source>
        <dbReference type="Proteomes" id="UP000254640"/>
    </source>
</evidence>
<dbReference type="PROSITE" id="PS50931">
    <property type="entry name" value="HTH_LYSR"/>
    <property type="match status" value="1"/>
</dbReference>
<reference evidence="6 7" key="1">
    <citation type="submission" date="2018-06" db="EMBL/GenBank/DDBJ databases">
        <authorList>
            <consortium name="Pathogen Informatics"/>
            <person name="Doyle S."/>
        </authorList>
    </citation>
    <scope>NUCLEOTIDE SEQUENCE [LARGE SCALE GENOMIC DNA]</scope>
    <source>
        <strain evidence="6 7">NCTC9381</strain>
    </source>
</reference>
<keyword evidence="4" id="KW-0804">Transcription</keyword>
<evidence type="ECO:0000256" key="2">
    <source>
        <dbReference type="ARBA" id="ARBA00023015"/>
    </source>
</evidence>
<dbReference type="AlphaFoldDB" id="A0A379LSG8"/>
<dbReference type="FunFam" id="1.10.10.10:FF:000001">
    <property type="entry name" value="LysR family transcriptional regulator"/>
    <property type="match status" value="1"/>
</dbReference>
<dbReference type="SUPFAM" id="SSF46785">
    <property type="entry name" value="Winged helix' DNA-binding domain"/>
    <property type="match status" value="1"/>
</dbReference>
<dbReference type="EMBL" id="UGSO01000002">
    <property type="protein sequence ID" value="SUE06561.1"/>
    <property type="molecule type" value="Genomic_DNA"/>
</dbReference>
<dbReference type="Proteomes" id="UP000254640">
    <property type="component" value="Unassembled WGS sequence"/>
</dbReference>
<dbReference type="GO" id="GO:0043565">
    <property type="term" value="F:sequence-specific DNA binding"/>
    <property type="evidence" value="ECO:0007669"/>
    <property type="project" value="TreeGrafter"/>
</dbReference>
<dbReference type="InterPro" id="IPR036388">
    <property type="entry name" value="WH-like_DNA-bd_sf"/>
</dbReference>
<dbReference type="InterPro" id="IPR058163">
    <property type="entry name" value="LysR-type_TF_proteobact-type"/>
</dbReference>
<protein>
    <submittedName>
        <fullName evidence="6">D-malate degradation protein R</fullName>
    </submittedName>
</protein>
<evidence type="ECO:0000259" key="5">
    <source>
        <dbReference type="PROSITE" id="PS50931"/>
    </source>
</evidence>
<dbReference type="PANTHER" id="PTHR30537">
    <property type="entry name" value="HTH-TYPE TRANSCRIPTIONAL REGULATOR"/>
    <property type="match status" value="1"/>
</dbReference>
<name>A0A379LSG8_ENTAG</name>
<evidence type="ECO:0000256" key="3">
    <source>
        <dbReference type="ARBA" id="ARBA00023125"/>
    </source>
</evidence>
<comment type="similarity">
    <text evidence="1">Belongs to the LysR transcriptional regulatory family.</text>
</comment>
<keyword evidence="3" id="KW-0238">DNA-binding</keyword>
<evidence type="ECO:0000256" key="4">
    <source>
        <dbReference type="ARBA" id="ARBA00023163"/>
    </source>
</evidence>
<dbReference type="GO" id="GO:0006351">
    <property type="term" value="P:DNA-templated transcription"/>
    <property type="evidence" value="ECO:0007669"/>
    <property type="project" value="TreeGrafter"/>
</dbReference>
<evidence type="ECO:0000313" key="6">
    <source>
        <dbReference type="EMBL" id="SUE06561.1"/>
    </source>
</evidence>
<dbReference type="PANTHER" id="PTHR30537:SF35">
    <property type="entry name" value="TRANSCRIPTIONAL REGULATORY PROTEIN"/>
    <property type="match status" value="1"/>
</dbReference>
<dbReference type="Pfam" id="PF03466">
    <property type="entry name" value="LysR_substrate"/>
    <property type="match status" value="1"/>
</dbReference>
<dbReference type="Pfam" id="PF00126">
    <property type="entry name" value="HTH_1"/>
    <property type="match status" value="1"/>
</dbReference>
<keyword evidence="2" id="KW-0805">Transcription regulation</keyword>
<keyword evidence="7" id="KW-1185">Reference proteome</keyword>
<dbReference type="GeneID" id="66827642"/>